<keyword evidence="8" id="KW-1015">Disulfide bond</keyword>
<feature type="signal peptide" evidence="11">
    <location>
        <begin position="1"/>
        <end position="19"/>
    </location>
</feature>
<reference evidence="14" key="1">
    <citation type="submission" date="2025-08" db="UniProtKB">
        <authorList>
            <consortium name="RefSeq"/>
        </authorList>
    </citation>
    <scope>IDENTIFICATION</scope>
    <source>
        <tissue evidence="14">Entire body</tissue>
    </source>
</reference>
<dbReference type="SUPFAM" id="SSF55486">
    <property type="entry name" value="Metalloproteases ('zincins'), catalytic domain"/>
    <property type="match status" value="1"/>
</dbReference>
<evidence type="ECO:0000256" key="3">
    <source>
        <dbReference type="ARBA" id="ARBA00022729"/>
    </source>
</evidence>
<dbReference type="CDD" id="cd04280">
    <property type="entry name" value="ZnMc_astacin_like"/>
    <property type="match status" value="1"/>
</dbReference>
<comment type="cofactor">
    <cofactor evidence="10 11">
        <name>Zn(2+)</name>
        <dbReference type="ChEBI" id="CHEBI:29105"/>
    </cofactor>
    <text evidence="10 11">Binds 1 zinc ion per subunit.</text>
</comment>
<dbReference type="Pfam" id="PF01400">
    <property type="entry name" value="Astacin"/>
    <property type="match status" value="1"/>
</dbReference>
<evidence type="ECO:0000313" key="13">
    <source>
        <dbReference type="Proteomes" id="UP000192223"/>
    </source>
</evidence>
<dbReference type="PROSITE" id="PS51864">
    <property type="entry name" value="ASTACIN"/>
    <property type="match status" value="1"/>
</dbReference>
<evidence type="ECO:0000256" key="11">
    <source>
        <dbReference type="RuleBase" id="RU361183"/>
    </source>
</evidence>
<dbReference type="AlphaFoldDB" id="A0A1W4XMJ4"/>
<keyword evidence="1 10" id="KW-0645">Protease</keyword>
<keyword evidence="7" id="KW-0865">Zymogen</keyword>
<evidence type="ECO:0000256" key="7">
    <source>
        <dbReference type="ARBA" id="ARBA00023145"/>
    </source>
</evidence>
<dbReference type="InterPro" id="IPR006026">
    <property type="entry name" value="Peptidase_Metallo"/>
</dbReference>
<dbReference type="OrthoDB" id="291007at2759"/>
<dbReference type="STRING" id="224129.A0A1W4XMJ4"/>
<dbReference type="FunFam" id="3.40.390.10:FF:000015">
    <property type="entry name" value="Meprin A subunit"/>
    <property type="match status" value="1"/>
</dbReference>
<organism evidence="13 14">
    <name type="scientific">Agrilus planipennis</name>
    <name type="common">Emerald ash borer</name>
    <name type="synonym">Agrilus marcopoli</name>
    <dbReference type="NCBI Taxonomy" id="224129"/>
    <lineage>
        <taxon>Eukaryota</taxon>
        <taxon>Metazoa</taxon>
        <taxon>Ecdysozoa</taxon>
        <taxon>Arthropoda</taxon>
        <taxon>Hexapoda</taxon>
        <taxon>Insecta</taxon>
        <taxon>Pterygota</taxon>
        <taxon>Neoptera</taxon>
        <taxon>Endopterygota</taxon>
        <taxon>Coleoptera</taxon>
        <taxon>Polyphaga</taxon>
        <taxon>Elateriformia</taxon>
        <taxon>Buprestoidea</taxon>
        <taxon>Buprestidae</taxon>
        <taxon>Agrilinae</taxon>
        <taxon>Agrilus</taxon>
    </lineage>
</organism>
<dbReference type="InterPro" id="IPR034035">
    <property type="entry name" value="Astacin-like_dom"/>
</dbReference>
<dbReference type="GeneID" id="108742866"/>
<dbReference type="EC" id="3.4.24.-" evidence="11"/>
<keyword evidence="5 10" id="KW-0862">Zinc</keyword>
<dbReference type="RefSeq" id="XP_018333708.1">
    <property type="nucleotide sequence ID" value="XM_018478206.2"/>
</dbReference>
<comment type="caution">
    <text evidence="10">Lacks conserved residue(s) required for the propagation of feature annotation.</text>
</comment>
<dbReference type="InParanoid" id="A0A1W4XMJ4"/>
<accession>A0A1W4XMJ4</accession>
<evidence type="ECO:0000256" key="10">
    <source>
        <dbReference type="PROSITE-ProRule" id="PRU01211"/>
    </source>
</evidence>
<evidence type="ECO:0000256" key="5">
    <source>
        <dbReference type="ARBA" id="ARBA00022833"/>
    </source>
</evidence>
<proteinExistence type="predicted"/>
<evidence type="ECO:0000256" key="8">
    <source>
        <dbReference type="ARBA" id="ARBA00023157"/>
    </source>
</evidence>
<feature type="domain" description="Peptidase M12A" evidence="12">
    <location>
        <begin position="85"/>
        <end position="281"/>
    </location>
</feature>
<dbReference type="GO" id="GO:0006508">
    <property type="term" value="P:proteolysis"/>
    <property type="evidence" value="ECO:0007669"/>
    <property type="project" value="UniProtKB-KW"/>
</dbReference>
<dbReference type="InterPro" id="IPR024079">
    <property type="entry name" value="MetalloPept_cat_dom_sf"/>
</dbReference>
<feature type="binding site" evidence="10">
    <location>
        <position position="179"/>
    </location>
    <ligand>
        <name>Zn(2+)</name>
        <dbReference type="ChEBI" id="CHEBI:29105"/>
        <note>catalytic</note>
    </ligand>
</feature>
<evidence type="ECO:0000256" key="6">
    <source>
        <dbReference type="ARBA" id="ARBA00023049"/>
    </source>
</evidence>
<dbReference type="PANTHER" id="PTHR10127:SF780">
    <property type="entry name" value="METALLOENDOPEPTIDASE"/>
    <property type="match status" value="1"/>
</dbReference>
<evidence type="ECO:0000256" key="4">
    <source>
        <dbReference type="ARBA" id="ARBA00022801"/>
    </source>
</evidence>
<keyword evidence="4 10" id="KW-0378">Hydrolase</keyword>
<dbReference type="KEGG" id="apln:108742866"/>
<keyword evidence="13" id="KW-1185">Reference proteome</keyword>
<gene>
    <name evidence="14" type="primary">LOC108742866</name>
</gene>
<dbReference type="GO" id="GO:0004222">
    <property type="term" value="F:metalloendopeptidase activity"/>
    <property type="evidence" value="ECO:0007669"/>
    <property type="project" value="UniProtKB-UniRule"/>
</dbReference>
<dbReference type="PANTHER" id="PTHR10127">
    <property type="entry name" value="DISCOIDIN, CUB, EGF, LAMININ , AND ZINC METALLOPROTEASE DOMAIN CONTAINING"/>
    <property type="match status" value="1"/>
</dbReference>
<dbReference type="Proteomes" id="UP000192223">
    <property type="component" value="Unplaced"/>
</dbReference>
<dbReference type="InterPro" id="IPR001506">
    <property type="entry name" value="Peptidase_M12A"/>
</dbReference>
<keyword evidence="3 11" id="KW-0732">Signal</keyword>
<evidence type="ECO:0000259" key="12">
    <source>
        <dbReference type="PROSITE" id="PS51864"/>
    </source>
</evidence>
<dbReference type="GO" id="GO:0008270">
    <property type="term" value="F:zinc ion binding"/>
    <property type="evidence" value="ECO:0007669"/>
    <property type="project" value="UniProtKB-UniRule"/>
</dbReference>
<evidence type="ECO:0000256" key="1">
    <source>
        <dbReference type="ARBA" id="ARBA00022670"/>
    </source>
</evidence>
<dbReference type="Gene3D" id="3.40.390.10">
    <property type="entry name" value="Collagenase (Catalytic Domain)"/>
    <property type="match status" value="1"/>
</dbReference>
<feature type="chain" id="PRO_5010602102" description="Metalloendopeptidase" evidence="11">
    <location>
        <begin position="20"/>
        <end position="331"/>
    </location>
</feature>
<evidence type="ECO:0000256" key="2">
    <source>
        <dbReference type="ARBA" id="ARBA00022723"/>
    </source>
</evidence>
<evidence type="ECO:0000313" key="14">
    <source>
        <dbReference type="RefSeq" id="XP_018333708.1"/>
    </source>
</evidence>
<dbReference type="SMART" id="SM00235">
    <property type="entry name" value="ZnMc"/>
    <property type="match status" value="1"/>
</dbReference>
<protein>
    <recommendedName>
        <fullName evidence="11">Metalloendopeptidase</fullName>
        <ecNumber evidence="11">3.4.24.-</ecNumber>
    </recommendedName>
</protein>
<dbReference type="PRINTS" id="PR00480">
    <property type="entry name" value="ASTACIN"/>
</dbReference>
<feature type="binding site" evidence="10">
    <location>
        <position position="183"/>
    </location>
    <ligand>
        <name>Zn(2+)</name>
        <dbReference type="ChEBI" id="CHEBI:29105"/>
        <note>catalytic</note>
    </ligand>
</feature>
<feature type="active site" evidence="10">
    <location>
        <position position="180"/>
    </location>
</feature>
<feature type="binding site" evidence="10">
    <location>
        <position position="189"/>
    </location>
    <ligand>
        <name>Zn(2+)</name>
        <dbReference type="ChEBI" id="CHEBI:29105"/>
        <note>catalytic</note>
    </ligand>
</feature>
<keyword evidence="9" id="KW-0325">Glycoprotein</keyword>
<evidence type="ECO:0000256" key="9">
    <source>
        <dbReference type="ARBA" id="ARBA00023180"/>
    </source>
</evidence>
<name>A0A1W4XMJ4_AGRPL</name>
<keyword evidence="2 10" id="KW-0479">Metal-binding</keyword>
<sequence length="331" mass="37563">MSLRYFFILIVARYSSVFCFPTSETEPDYSSGNDLSYLGSSVFGKPSEKTGEKVENWDAKTGINPEELGEYAEGDILFPDTKTKNGLMAATYRWPDGVIPFEIRGSFTKQERQFIISAMNMYHKYTCIRFRYRNSSDIDYISIDNGRSGCWSSVGRVGGRQTVNLQSPGCLIKIGTVIHELLHAVGFQHEQNRWERDSYVDIKWNNIEESRWNNFVKMDKQLAFGYGIPYDYNSVMHYSRKAFSKNGLDTIIPLVKGSNIGQREGFSKSDIEKVKTMYTCKKIDRTDGGELLIDETNEVDNSGGPLGALSSIVSWFLPQDRTTTETTTKNA</sequence>
<keyword evidence="6 10" id="KW-0482">Metalloprotease</keyword>